<evidence type="ECO:0000256" key="6">
    <source>
        <dbReference type="ARBA" id="ARBA00022490"/>
    </source>
</evidence>
<gene>
    <name evidence="18" type="ORF">C0J50_11028</name>
</gene>
<dbReference type="GO" id="GO:0051087">
    <property type="term" value="F:protein-folding chaperone binding"/>
    <property type="evidence" value="ECO:0007669"/>
    <property type="project" value="TreeGrafter"/>
</dbReference>
<keyword evidence="11" id="KW-0539">Nucleus</keyword>
<evidence type="ECO:0000256" key="9">
    <source>
        <dbReference type="ARBA" id="ARBA00022843"/>
    </source>
</evidence>
<dbReference type="AlphaFoldDB" id="A0AAD5AFK6"/>
<dbReference type="GO" id="GO:0004861">
    <property type="term" value="F:cyclin-dependent protein serine/threonine kinase inhibitor activity"/>
    <property type="evidence" value="ECO:0007669"/>
    <property type="project" value="InterPro"/>
</dbReference>
<dbReference type="Proteomes" id="UP001205998">
    <property type="component" value="Unassembled WGS sequence"/>
</dbReference>
<evidence type="ECO:0000256" key="16">
    <source>
        <dbReference type="SAM" id="MobiDB-lite"/>
    </source>
</evidence>
<evidence type="ECO:0000256" key="2">
    <source>
        <dbReference type="ARBA" id="ARBA00004177"/>
    </source>
</evidence>
<evidence type="ECO:0000256" key="3">
    <source>
        <dbReference type="ARBA" id="ARBA00004496"/>
    </source>
</evidence>
<comment type="similarity">
    <text evidence="4">Belongs to the CDI family.</text>
</comment>
<evidence type="ECO:0000256" key="14">
    <source>
        <dbReference type="ARBA" id="ARBA00031925"/>
    </source>
</evidence>
<keyword evidence="6" id="KW-0963">Cytoplasm</keyword>
<evidence type="ECO:0000256" key="13">
    <source>
        <dbReference type="ARBA" id="ARBA00031903"/>
    </source>
</evidence>
<comment type="subcellular location">
    <subcellularLocation>
        <location evidence="3">Cytoplasm</location>
    </subcellularLocation>
    <subcellularLocation>
        <location evidence="2">Endosome</location>
    </subcellularLocation>
    <subcellularLocation>
        <location evidence="1">Nucleus</location>
    </subcellularLocation>
</comment>
<dbReference type="InterPro" id="IPR044898">
    <property type="entry name" value="CDI_dom_sf"/>
</dbReference>
<evidence type="ECO:0000256" key="5">
    <source>
        <dbReference type="ARBA" id="ARBA00014547"/>
    </source>
</evidence>
<dbReference type="GO" id="GO:0000082">
    <property type="term" value="P:G1/S transition of mitotic cell cycle"/>
    <property type="evidence" value="ECO:0007669"/>
    <property type="project" value="TreeGrafter"/>
</dbReference>
<proteinExistence type="inferred from homology"/>
<comment type="caution">
    <text evidence="18">The sequence shown here is derived from an EMBL/GenBank/DDBJ whole genome shotgun (WGS) entry which is preliminary data.</text>
</comment>
<dbReference type="Pfam" id="PF02234">
    <property type="entry name" value="CDI"/>
    <property type="match status" value="1"/>
</dbReference>
<accession>A0AAD5AFK6</accession>
<evidence type="ECO:0000313" key="18">
    <source>
        <dbReference type="EMBL" id="KAI5614874.1"/>
    </source>
</evidence>
<dbReference type="GO" id="GO:0008285">
    <property type="term" value="P:negative regulation of cell population proliferation"/>
    <property type="evidence" value="ECO:0007669"/>
    <property type="project" value="TreeGrafter"/>
</dbReference>
<evidence type="ECO:0000256" key="7">
    <source>
        <dbReference type="ARBA" id="ARBA00022553"/>
    </source>
</evidence>
<dbReference type="Gene3D" id="4.10.365.10">
    <property type="entry name" value="p27"/>
    <property type="match status" value="1"/>
</dbReference>
<keyword evidence="10 18" id="KW-0649">Protein kinase inhibitor</keyword>
<dbReference type="PANTHER" id="PTHR10265">
    <property type="entry name" value="CYCLIN-DEPENDENT KINASE INHIBITOR 1"/>
    <property type="match status" value="1"/>
</dbReference>
<evidence type="ECO:0000256" key="10">
    <source>
        <dbReference type="ARBA" id="ARBA00023013"/>
    </source>
</evidence>
<sequence length="164" mass="18250">MIIMSDVRVSNGSPTMERMMDAARLSDQPKPSACRTLFGPVDHDELKRDLTAHLSEMEEAAAEQWEFDFSTHTPRQGAKFLWTLVDSAELPGFYTACPAGNNALDVNGNCGITAEKKEDRTEKQTDKRKRPACIVLGEGKTHGVKKDREGKAHQLGERGRPDKH</sequence>
<evidence type="ECO:0000256" key="12">
    <source>
        <dbReference type="ARBA" id="ARBA00023306"/>
    </source>
</evidence>
<evidence type="ECO:0000256" key="11">
    <source>
        <dbReference type="ARBA" id="ARBA00023242"/>
    </source>
</evidence>
<evidence type="ECO:0000313" key="19">
    <source>
        <dbReference type="Proteomes" id="UP001205998"/>
    </source>
</evidence>
<keyword evidence="7" id="KW-0597">Phosphoprotein</keyword>
<organism evidence="18 19">
    <name type="scientific">Silurus asotus</name>
    <name type="common">Amur catfish</name>
    <name type="synonym">Parasilurus asotus</name>
    <dbReference type="NCBI Taxonomy" id="30991"/>
    <lineage>
        <taxon>Eukaryota</taxon>
        <taxon>Metazoa</taxon>
        <taxon>Chordata</taxon>
        <taxon>Craniata</taxon>
        <taxon>Vertebrata</taxon>
        <taxon>Euteleostomi</taxon>
        <taxon>Actinopterygii</taxon>
        <taxon>Neopterygii</taxon>
        <taxon>Teleostei</taxon>
        <taxon>Ostariophysi</taxon>
        <taxon>Siluriformes</taxon>
        <taxon>Siluridae</taxon>
        <taxon>Silurus</taxon>
    </lineage>
</organism>
<evidence type="ECO:0000256" key="8">
    <source>
        <dbReference type="ARBA" id="ARBA00022753"/>
    </source>
</evidence>
<dbReference type="GO" id="GO:0005768">
    <property type="term" value="C:endosome"/>
    <property type="evidence" value="ECO:0007669"/>
    <property type="project" value="UniProtKB-SubCell"/>
</dbReference>
<comment type="function">
    <text evidence="15">Important regulator of cell cycle progression. Inhibits the kinase activity of CDK2 bound to cyclin A, but has little inhibitory activity on CDK2 bound to SPDYA. Involved in G1 arrest. Potent inhibitor of cyclin E- and cyclin A-CDK2 complexes. Forms a complex with cyclin type D-CDK4 complexes and is involved in the assembly, stability, and modulation of CCND1-CDK4 complex activation. Acts either as an inhibitor or an activator of cyclin type D-CDK4 complexes depending on its phosphorylation state and/or stoichometry.</text>
</comment>
<keyword evidence="8" id="KW-0967">Endosome</keyword>
<feature type="compositionally biased region" description="Basic and acidic residues" evidence="16">
    <location>
        <begin position="139"/>
        <end position="164"/>
    </location>
</feature>
<keyword evidence="12" id="KW-0131">Cell cycle</keyword>
<evidence type="ECO:0000256" key="4">
    <source>
        <dbReference type="ARBA" id="ARBA00006726"/>
    </source>
</evidence>
<dbReference type="GO" id="GO:0005634">
    <property type="term" value="C:nucleus"/>
    <property type="evidence" value="ECO:0007669"/>
    <property type="project" value="UniProtKB-SubCell"/>
</dbReference>
<reference evidence="18" key="1">
    <citation type="submission" date="2018-07" db="EMBL/GenBank/DDBJ databases">
        <title>Comparative genomics of catfishes provides insights into carnivory and benthic adaptation.</title>
        <authorList>
            <person name="Zhang Y."/>
            <person name="Wang D."/>
            <person name="Peng Z."/>
            <person name="Zheng S."/>
            <person name="Shao F."/>
            <person name="Tao W."/>
        </authorList>
    </citation>
    <scope>NUCLEOTIDE SEQUENCE</scope>
    <source>
        <strain evidence="18">Chongqing</strain>
    </source>
</reference>
<evidence type="ECO:0000256" key="1">
    <source>
        <dbReference type="ARBA" id="ARBA00004123"/>
    </source>
</evidence>
<feature type="region of interest" description="Disordered" evidence="16">
    <location>
        <begin position="117"/>
        <end position="164"/>
    </location>
</feature>
<evidence type="ECO:0000256" key="15">
    <source>
        <dbReference type="ARBA" id="ARBA00045727"/>
    </source>
</evidence>
<dbReference type="EMBL" id="MU557501">
    <property type="protein sequence ID" value="KAI5614874.1"/>
    <property type="molecule type" value="Genomic_DNA"/>
</dbReference>
<dbReference type="InterPro" id="IPR003175">
    <property type="entry name" value="CDI_dom"/>
</dbReference>
<keyword evidence="19" id="KW-1185">Reference proteome</keyword>
<name>A0AAD5AFK6_SILAS</name>
<protein>
    <recommendedName>
        <fullName evidence="5">Cyclin-dependent kinase inhibitor 1B</fullName>
    </recommendedName>
    <alternativeName>
        <fullName evidence="14">Cyclin-dependent kinase inhibitor p27</fullName>
    </alternativeName>
    <alternativeName>
        <fullName evidence="13">p27Kip1</fullName>
    </alternativeName>
</protein>
<keyword evidence="9" id="KW-0832">Ubl conjugation</keyword>
<evidence type="ECO:0000259" key="17">
    <source>
        <dbReference type="Pfam" id="PF02234"/>
    </source>
</evidence>
<dbReference type="GO" id="GO:0045930">
    <property type="term" value="P:negative regulation of mitotic cell cycle"/>
    <property type="evidence" value="ECO:0007669"/>
    <property type="project" value="TreeGrafter"/>
</dbReference>
<feature type="domain" description="Cyclin-dependent kinase inhibitor" evidence="17">
    <location>
        <begin position="37"/>
        <end position="83"/>
    </location>
</feature>
<dbReference type="PANTHER" id="PTHR10265:SF9">
    <property type="entry name" value="CYCLIN-DEPENDENT KINASE INHIBITOR 1B"/>
    <property type="match status" value="1"/>
</dbReference>